<keyword evidence="3" id="KW-1185">Reference proteome</keyword>
<feature type="transmembrane region" description="Helical" evidence="1">
    <location>
        <begin position="43"/>
        <end position="64"/>
    </location>
</feature>
<dbReference type="Pfam" id="PF20398">
    <property type="entry name" value="DUF6691"/>
    <property type="match status" value="1"/>
</dbReference>
<keyword evidence="1" id="KW-1133">Transmembrane helix</keyword>
<dbReference type="Proteomes" id="UP000272706">
    <property type="component" value="Unassembled WGS sequence"/>
</dbReference>
<name>A0A3A5KT22_9HYPH</name>
<evidence type="ECO:0000313" key="3">
    <source>
        <dbReference type="Proteomes" id="UP000272706"/>
    </source>
</evidence>
<organism evidence="2 3">
    <name type="scientific">Mesorhizobium waimense</name>
    <dbReference type="NCBI Taxonomy" id="1300307"/>
    <lineage>
        <taxon>Bacteria</taxon>
        <taxon>Pseudomonadati</taxon>
        <taxon>Pseudomonadota</taxon>
        <taxon>Alphaproteobacteria</taxon>
        <taxon>Hyphomicrobiales</taxon>
        <taxon>Phyllobacteriaceae</taxon>
        <taxon>Mesorhizobium</taxon>
    </lineage>
</organism>
<sequence>MNLQTLRLLAALVSGGVFGFGLSLSGMLDPARVRGFLDVAGDWDPSLAFVLAGAVAVAMLGTLLSKRMKRPVLDQAFHLPPDTGIDRRLVLGSALFGIGWGMAGFCPGPALASLTLGLAPSFLFVAAMIAGMTLHDRCFAGVTRCIGSPS</sequence>
<reference evidence="2 3" key="1">
    <citation type="submission" date="2018-09" db="EMBL/GenBank/DDBJ databases">
        <title>Mesorhizobium carmichaelinearum sp. nov. isolated from Carmichaelinea spp. root nodules in New Zealand.</title>
        <authorList>
            <person name="De Meyer S.E."/>
        </authorList>
    </citation>
    <scope>NUCLEOTIDE SEQUENCE [LARGE SCALE GENOMIC DNA]</scope>
    <source>
        <strain evidence="2 3">ICMP19557</strain>
    </source>
</reference>
<dbReference type="AlphaFoldDB" id="A0A3A5KT22"/>
<proteinExistence type="predicted"/>
<dbReference type="EMBL" id="QZWZ01000015">
    <property type="protein sequence ID" value="RJT36350.1"/>
    <property type="molecule type" value="Genomic_DNA"/>
</dbReference>
<evidence type="ECO:0000313" key="2">
    <source>
        <dbReference type="EMBL" id="RJT36350.1"/>
    </source>
</evidence>
<accession>A0A3A5KT22</accession>
<keyword evidence="1" id="KW-0812">Transmembrane</keyword>
<feature type="transmembrane region" description="Helical" evidence="1">
    <location>
        <begin position="111"/>
        <end position="134"/>
    </location>
</feature>
<protein>
    <submittedName>
        <fullName evidence="2">YeeE/YedE family protein</fullName>
    </submittedName>
</protein>
<dbReference type="OrthoDB" id="9790409at2"/>
<dbReference type="InterPro" id="IPR046513">
    <property type="entry name" value="DUF6691"/>
</dbReference>
<dbReference type="RefSeq" id="WP_120015992.1">
    <property type="nucleotide sequence ID" value="NZ_QZWZ01000015.1"/>
</dbReference>
<comment type="caution">
    <text evidence="2">The sequence shown here is derived from an EMBL/GenBank/DDBJ whole genome shotgun (WGS) entry which is preliminary data.</text>
</comment>
<evidence type="ECO:0000256" key="1">
    <source>
        <dbReference type="SAM" id="Phobius"/>
    </source>
</evidence>
<gene>
    <name evidence="2" type="ORF">D3227_19815</name>
</gene>
<feature type="transmembrane region" description="Helical" evidence="1">
    <location>
        <begin position="85"/>
        <end position="105"/>
    </location>
</feature>
<keyword evidence="1" id="KW-0472">Membrane</keyword>